<dbReference type="SUPFAM" id="SSF46894">
    <property type="entry name" value="C-terminal effector domain of the bipartite response regulators"/>
    <property type="match status" value="1"/>
</dbReference>
<dbReference type="InterPro" id="IPR051797">
    <property type="entry name" value="TrmB-like"/>
</dbReference>
<protein>
    <recommendedName>
        <fullName evidence="1">HTH luxR-type domain-containing protein</fullName>
    </recommendedName>
</protein>
<name>A0A6V8KER9_9ACTN</name>
<dbReference type="InterPro" id="IPR016032">
    <property type="entry name" value="Sig_transdc_resp-reg_C-effctor"/>
</dbReference>
<dbReference type="Proteomes" id="UP000482800">
    <property type="component" value="Unassembled WGS sequence"/>
</dbReference>
<organism evidence="2 3">
    <name type="scientific">Phytohabitans houttuyneae</name>
    <dbReference type="NCBI Taxonomy" id="1076126"/>
    <lineage>
        <taxon>Bacteria</taxon>
        <taxon>Bacillati</taxon>
        <taxon>Actinomycetota</taxon>
        <taxon>Actinomycetes</taxon>
        <taxon>Micromonosporales</taxon>
        <taxon>Micromonosporaceae</taxon>
    </lineage>
</organism>
<dbReference type="AlphaFoldDB" id="A0A6V8KER9"/>
<reference evidence="2 3" key="2">
    <citation type="submission" date="2020-03" db="EMBL/GenBank/DDBJ databases">
        <authorList>
            <person name="Ichikawa N."/>
            <person name="Kimura A."/>
            <person name="Kitahashi Y."/>
            <person name="Uohara A."/>
        </authorList>
    </citation>
    <scope>NUCLEOTIDE SEQUENCE [LARGE SCALE GENOMIC DNA]</scope>
    <source>
        <strain evidence="2 3">NBRC 108639</strain>
    </source>
</reference>
<dbReference type="EMBL" id="BLPF01000003">
    <property type="protein sequence ID" value="GFJ83713.1"/>
    <property type="molecule type" value="Genomic_DNA"/>
</dbReference>
<dbReference type="GO" id="GO:0003677">
    <property type="term" value="F:DNA binding"/>
    <property type="evidence" value="ECO:0007669"/>
    <property type="project" value="InterPro"/>
</dbReference>
<gene>
    <name evidence="2" type="ORF">Phou_078930</name>
</gene>
<evidence type="ECO:0000313" key="3">
    <source>
        <dbReference type="Proteomes" id="UP000482800"/>
    </source>
</evidence>
<dbReference type="Gene3D" id="1.10.10.10">
    <property type="entry name" value="Winged helix-like DNA-binding domain superfamily/Winged helix DNA-binding domain"/>
    <property type="match status" value="2"/>
</dbReference>
<proteinExistence type="predicted"/>
<dbReference type="GO" id="GO:0006355">
    <property type="term" value="P:regulation of DNA-templated transcription"/>
    <property type="evidence" value="ECO:0007669"/>
    <property type="project" value="InterPro"/>
</dbReference>
<sequence length="346" mass="37102">MVPEAGTVVVGAAVPSLVSCGLSPDADLVYRTLVTFGAECAAQLARALGLPRQRVLDALDELSAWDAAYLAPAARPDTAVWRAHPPDTVVPALRHSAARPRARHDAARMSAGSTAPELASLTLGDGLRHLPTREAARSRMAELVTMTRGEHLAMNPEPAFEQQATQAAAPLDRVLLGRGVRMRVLGVHPADLDPLAPHGRRPSEKMPDYRRMPVVPMKLIVVDRTVALFPVDPGDFGRGYLEVAQQPVVDALVSLFERNWDVASPPAKPVPPPLSARERALVALLAAGHTDETAARQIRVTSRTVTNTLRALMDRLGVQNRFQLGLALGALYAVTPPLTPSAHEES</sequence>
<dbReference type="Pfam" id="PF00196">
    <property type="entry name" value="GerE"/>
    <property type="match status" value="1"/>
</dbReference>
<accession>A0A6V8KER9</accession>
<evidence type="ECO:0000313" key="2">
    <source>
        <dbReference type="EMBL" id="GFJ83713.1"/>
    </source>
</evidence>
<dbReference type="PROSITE" id="PS50043">
    <property type="entry name" value="HTH_LUXR_2"/>
    <property type="match status" value="1"/>
</dbReference>
<dbReference type="PANTHER" id="PTHR34293:SF1">
    <property type="entry name" value="HTH-TYPE TRANSCRIPTIONAL REGULATOR TRMBL2"/>
    <property type="match status" value="1"/>
</dbReference>
<keyword evidence="3" id="KW-1185">Reference proteome</keyword>
<dbReference type="RefSeq" id="WP_173066505.1">
    <property type="nucleotide sequence ID" value="NZ_BAABGO010000066.1"/>
</dbReference>
<evidence type="ECO:0000259" key="1">
    <source>
        <dbReference type="PROSITE" id="PS50043"/>
    </source>
</evidence>
<dbReference type="InterPro" id="IPR000792">
    <property type="entry name" value="Tscrpt_reg_LuxR_C"/>
</dbReference>
<reference evidence="2 3" key="1">
    <citation type="submission" date="2020-03" db="EMBL/GenBank/DDBJ databases">
        <title>Whole genome shotgun sequence of Phytohabitans houttuyneae NBRC 108639.</title>
        <authorList>
            <person name="Komaki H."/>
            <person name="Tamura T."/>
        </authorList>
    </citation>
    <scope>NUCLEOTIDE SEQUENCE [LARGE SCALE GENOMIC DNA]</scope>
    <source>
        <strain evidence="2 3">NBRC 108639</strain>
    </source>
</reference>
<dbReference type="InterPro" id="IPR036388">
    <property type="entry name" value="WH-like_DNA-bd_sf"/>
</dbReference>
<dbReference type="PANTHER" id="PTHR34293">
    <property type="entry name" value="HTH-TYPE TRANSCRIPTIONAL REGULATOR TRMBL2"/>
    <property type="match status" value="1"/>
</dbReference>
<comment type="caution">
    <text evidence="2">The sequence shown here is derived from an EMBL/GenBank/DDBJ whole genome shotgun (WGS) entry which is preliminary data.</text>
</comment>
<feature type="domain" description="HTH luxR-type" evidence="1">
    <location>
        <begin position="267"/>
        <end position="332"/>
    </location>
</feature>
<dbReference type="SMART" id="SM00421">
    <property type="entry name" value="HTH_LUXR"/>
    <property type="match status" value="1"/>
</dbReference>